<dbReference type="Pfam" id="PF00172">
    <property type="entry name" value="Zn_clus"/>
    <property type="match status" value="1"/>
</dbReference>
<dbReference type="AlphaFoldDB" id="A0A168BRA0"/>
<name>A0A168BRA0_CORFA</name>
<keyword evidence="5" id="KW-0804">Transcription</keyword>
<dbReference type="InterPro" id="IPR052360">
    <property type="entry name" value="Transcr_Regulatory_Proteins"/>
</dbReference>
<dbReference type="SMART" id="SM00066">
    <property type="entry name" value="GAL4"/>
    <property type="match status" value="1"/>
</dbReference>
<dbReference type="OrthoDB" id="3598904at2759"/>
<dbReference type="PANTHER" id="PTHR36206:SF12">
    <property type="entry name" value="ASPERCRYPTIN BIOSYNTHESIS CLUSTER-SPECIFIC TRANSCRIPTION REGULATOR ATNN-RELATED"/>
    <property type="match status" value="1"/>
</dbReference>
<keyword evidence="9" id="KW-1185">Reference proteome</keyword>
<keyword evidence="2" id="KW-0862">Zinc</keyword>
<keyword evidence="1" id="KW-0479">Metal-binding</keyword>
<dbReference type="GO" id="GO:0000981">
    <property type="term" value="F:DNA-binding transcription factor activity, RNA polymerase II-specific"/>
    <property type="evidence" value="ECO:0007669"/>
    <property type="project" value="InterPro"/>
</dbReference>
<dbReference type="PROSITE" id="PS50048">
    <property type="entry name" value="ZN2_CY6_FUNGAL_2"/>
    <property type="match status" value="1"/>
</dbReference>
<dbReference type="GO" id="GO:0003677">
    <property type="term" value="F:DNA binding"/>
    <property type="evidence" value="ECO:0007669"/>
    <property type="project" value="UniProtKB-KW"/>
</dbReference>
<sequence length="506" mass="56208">MPTRRGLVGTRGCLTCRIRKVKCDEAKPACLKCRSTGRACDGYTVLPFSRTELLQGSRRRGHGLSPAVAGGCSLAGVMLSDGTFRGTLEWRYIEFFRCCTVASTNLTVASTFWNRIVLQASHAEPAVKHAVLALAAMHGGMLDRDDEYMSRQHMLHATEQYTLALGAARTLVSNSAAGQIHRVLIVCLLFAVWEGVQGNYEASQRHMHAGRALAARFDFEIRRKASLAGIVYELMEVLVRIDISAISFSDDSAPYQPPHRDSTDATAPSIGAFRSIQQANATLMDITRRLLRLGSEMIPGADEAEDRQRAIGTCTLLLERWAVRWEDWYAANGDSSDPLSTLNVQLWYACTQTLVDTGFSGPETRYDMAADRFRDVVAHSEKLSSAVFQNSGAVSFSLDLGYLIPTFFVATRCRDPSIRRRALRVLQSYPRHEGAWQSGPAAAIAERWIAVEERGLEDAREAAQIPEHERVVLMEVQVRKSDGRARLRFQLARADDAHLVEDIVSW</sequence>
<dbReference type="Gene3D" id="4.10.240.10">
    <property type="entry name" value="Zn(2)-C6 fungal-type DNA-binding domain"/>
    <property type="match status" value="1"/>
</dbReference>
<keyword evidence="4 8" id="KW-0238">DNA-binding</keyword>
<dbReference type="EMBL" id="AZHB01000004">
    <property type="protein sequence ID" value="OAA70446.1"/>
    <property type="molecule type" value="Genomic_DNA"/>
</dbReference>
<dbReference type="PANTHER" id="PTHR36206">
    <property type="entry name" value="ASPERCRYPTIN BIOSYNTHESIS CLUSTER-SPECIFIC TRANSCRIPTION REGULATOR ATNN-RELATED"/>
    <property type="match status" value="1"/>
</dbReference>
<evidence type="ECO:0000313" key="8">
    <source>
        <dbReference type="EMBL" id="OAA70446.1"/>
    </source>
</evidence>
<dbReference type="InterPro" id="IPR021858">
    <property type="entry name" value="Fun_TF"/>
</dbReference>
<evidence type="ECO:0000256" key="1">
    <source>
        <dbReference type="ARBA" id="ARBA00022723"/>
    </source>
</evidence>
<dbReference type="InterPro" id="IPR001138">
    <property type="entry name" value="Zn2Cys6_DnaBD"/>
</dbReference>
<evidence type="ECO:0000256" key="3">
    <source>
        <dbReference type="ARBA" id="ARBA00023015"/>
    </source>
</evidence>
<dbReference type="CDD" id="cd00067">
    <property type="entry name" value="GAL4"/>
    <property type="match status" value="1"/>
</dbReference>
<evidence type="ECO:0000256" key="5">
    <source>
        <dbReference type="ARBA" id="ARBA00023163"/>
    </source>
</evidence>
<dbReference type="Pfam" id="PF11951">
    <property type="entry name" value="Fungal_trans_2"/>
    <property type="match status" value="1"/>
</dbReference>
<organism evidence="8 9">
    <name type="scientific">Cordyceps fumosorosea (strain ARSEF 2679)</name>
    <name type="common">Isaria fumosorosea</name>
    <dbReference type="NCBI Taxonomy" id="1081104"/>
    <lineage>
        <taxon>Eukaryota</taxon>
        <taxon>Fungi</taxon>
        <taxon>Dikarya</taxon>
        <taxon>Ascomycota</taxon>
        <taxon>Pezizomycotina</taxon>
        <taxon>Sordariomycetes</taxon>
        <taxon>Hypocreomycetidae</taxon>
        <taxon>Hypocreales</taxon>
        <taxon>Cordycipitaceae</taxon>
        <taxon>Cordyceps</taxon>
    </lineage>
</organism>
<evidence type="ECO:0000313" key="9">
    <source>
        <dbReference type="Proteomes" id="UP000076744"/>
    </source>
</evidence>
<dbReference type="GO" id="GO:0008270">
    <property type="term" value="F:zinc ion binding"/>
    <property type="evidence" value="ECO:0007669"/>
    <property type="project" value="InterPro"/>
</dbReference>
<dbReference type="RefSeq" id="XP_018706733.1">
    <property type="nucleotide sequence ID" value="XM_018846026.1"/>
</dbReference>
<dbReference type="GeneID" id="30018712"/>
<feature type="domain" description="Zn(2)-C6 fungal-type" evidence="7">
    <location>
        <begin position="12"/>
        <end position="40"/>
    </location>
</feature>
<dbReference type="Proteomes" id="UP000076744">
    <property type="component" value="Unassembled WGS sequence"/>
</dbReference>
<reference evidence="8 9" key="1">
    <citation type="journal article" date="2016" name="Genome Biol. Evol.">
        <title>Divergent and convergent evolution of fungal pathogenicity.</title>
        <authorList>
            <person name="Shang Y."/>
            <person name="Xiao G."/>
            <person name="Zheng P."/>
            <person name="Cen K."/>
            <person name="Zhan S."/>
            <person name="Wang C."/>
        </authorList>
    </citation>
    <scope>NUCLEOTIDE SEQUENCE [LARGE SCALE GENOMIC DNA]</scope>
    <source>
        <strain evidence="8 9">ARSEF 2679</strain>
    </source>
</reference>
<gene>
    <name evidence="8" type="ORF">ISF_02420</name>
</gene>
<protein>
    <submittedName>
        <fullName evidence="8">Zn(2)-C6 fungal-type DNA-binding domain protein</fullName>
    </submittedName>
</protein>
<comment type="caution">
    <text evidence="8">The sequence shown here is derived from an EMBL/GenBank/DDBJ whole genome shotgun (WGS) entry which is preliminary data.</text>
</comment>
<keyword evidence="6" id="KW-0539">Nucleus</keyword>
<proteinExistence type="predicted"/>
<dbReference type="SUPFAM" id="SSF57701">
    <property type="entry name" value="Zn2/Cys6 DNA-binding domain"/>
    <property type="match status" value="1"/>
</dbReference>
<evidence type="ECO:0000256" key="6">
    <source>
        <dbReference type="ARBA" id="ARBA00023242"/>
    </source>
</evidence>
<evidence type="ECO:0000256" key="4">
    <source>
        <dbReference type="ARBA" id="ARBA00023125"/>
    </source>
</evidence>
<dbReference type="InterPro" id="IPR036864">
    <property type="entry name" value="Zn2-C6_fun-type_DNA-bd_sf"/>
</dbReference>
<evidence type="ECO:0000256" key="2">
    <source>
        <dbReference type="ARBA" id="ARBA00022833"/>
    </source>
</evidence>
<keyword evidence="3" id="KW-0805">Transcription regulation</keyword>
<dbReference type="PROSITE" id="PS00463">
    <property type="entry name" value="ZN2_CY6_FUNGAL_1"/>
    <property type="match status" value="1"/>
</dbReference>
<accession>A0A168BRA0</accession>
<evidence type="ECO:0000259" key="7">
    <source>
        <dbReference type="PROSITE" id="PS50048"/>
    </source>
</evidence>